<dbReference type="AlphaFoldDB" id="A0A7K1XWH7"/>
<feature type="signal peptide" evidence="1">
    <location>
        <begin position="1"/>
        <end position="21"/>
    </location>
</feature>
<evidence type="ECO:0000313" key="4">
    <source>
        <dbReference type="EMBL" id="MXV15331.1"/>
    </source>
</evidence>
<name>A0A7K1XWH7_9SPHI</name>
<comment type="caution">
    <text evidence="4">The sequence shown here is derived from an EMBL/GenBank/DDBJ whole genome shotgun (WGS) entry which is preliminary data.</text>
</comment>
<gene>
    <name evidence="4" type="ORF">GS398_08455</name>
</gene>
<dbReference type="PANTHER" id="PTHR12147:SF26">
    <property type="entry name" value="PEPTIDASE M28 DOMAIN-CONTAINING PROTEIN"/>
    <property type="match status" value="1"/>
</dbReference>
<dbReference type="InterPro" id="IPR003137">
    <property type="entry name" value="PA_domain"/>
</dbReference>
<dbReference type="InterPro" id="IPR045175">
    <property type="entry name" value="M28_fam"/>
</dbReference>
<dbReference type="PANTHER" id="PTHR12147">
    <property type="entry name" value="METALLOPEPTIDASE M28 FAMILY MEMBER"/>
    <property type="match status" value="1"/>
</dbReference>
<evidence type="ECO:0000259" key="3">
    <source>
        <dbReference type="Pfam" id="PF04389"/>
    </source>
</evidence>
<feature type="domain" description="Peptidase M28" evidence="3">
    <location>
        <begin position="305"/>
        <end position="508"/>
    </location>
</feature>
<dbReference type="Gene3D" id="3.50.30.30">
    <property type="match status" value="1"/>
</dbReference>
<reference evidence="4 5" key="1">
    <citation type="submission" date="2019-11" db="EMBL/GenBank/DDBJ databases">
        <title>Pedobacter sp. HMF7056 Genome sequencing and assembly.</title>
        <authorList>
            <person name="Kang H."/>
            <person name="Kim H."/>
            <person name="Joh K."/>
        </authorList>
    </citation>
    <scope>NUCLEOTIDE SEQUENCE [LARGE SCALE GENOMIC DNA]</scope>
    <source>
        <strain evidence="4 5">HMF7056</strain>
    </source>
</reference>
<keyword evidence="1" id="KW-0732">Signal</keyword>
<dbReference type="Pfam" id="PF04389">
    <property type="entry name" value="Peptidase_M28"/>
    <property type="match status" value="1"/>
</dbReference>
<dbReference type="RefSeq" id="WP_160906332.1">
    <property type="nucleotide sequence ID" value="NZ_WVHS01000002.1"/>
</dbReference>
<dbReference type="Gene3D" id="3.40.630.10">
    <property type="entry name" value="Zn peptidases"/>
    <property type="match status" value="1"/>
</dbReference>
<feature type="domain" description="PA" evidence="2">
    <location>
        <begin position="134"/>
        <end position="218"/>
    </location>
</feature>
<accession>A0A7K1XWH7</accession>
<proteinExistence type="predicted"/>
<keyword evidence="5" id="KW-1185">Reference proteome</keyword>
<dbReference type="InterPro" id="IPR007484">
    <property type="entry name" value="Peptidase_M28"/>
</dbReference>
<dbReference type="SUPFAM" id="SSF52025">
    <property type="entry name" value="PA domain"/>
    <property type="match status" value="1"/>
</dbReference>
<protein>
    <submittedName>
        <fullName evidence="4">M28 family peptidase</fullName>
    </submittedName>
</protein>
<sequence length="552" mass="58784">MKHKLFLLTLLCPLLFVNGFAQTVTLSEEIKQALETVKASEIKADIAYLADDKLKGRAPGTEGFQMAVDYVVDHLKQLGVRPAGEHGSWLQTVRFRKAFVKEPVFTIKDGQAAVAATQNDLTISPNPVVPEVSVQGALVFAGYGISEPGLGYDDYANLNVKGKVVIVVRGAPEKFASSVSAHVMNGSTILRKAAEHGAVGVIVASVDSTARVFGGGGNGSGGAPRGVNSIMDEKGRVAVSRSYDPGLKVYGTMRYALVKSLFQKAGKSIPATIDQLKAGNPQSFAVPAQISLSYKSVYQDMVSYNVVGKITGSDRKLKKQYVVHSAHLDHLGIGNPVLGDSIFNGAHDNASGVASLLGIAKIYSNIKAKPKRSVLVVLVTGEEMGDLGSGYFAQHPTVPVKSMVADVNTDMPTVIAPLLSITALGAEHSSLAAKVDQAAGYFGITVEPDPEPKQARFTRSDQYSFVVAGIPALHVKYGSKTADGKNNLNDLVAPWRAKYYHKPQDDINGLFDFEAGKTYAQLNFLIGYLVAQDRAKPTWNSGDIFSSGPSGK</sequence>
<dbReference type="Pfam" id="PF02225">
    <property type="entry name" value="PA"/>
    <property type="match status" value="1"/>
</dbReference>
<dbReference type="EMBL" id="WVHS01000002">
    <property type="protein sequence ID" value="MXV15331.1"/>
    <property type="molecule type" value="Genomic_DNA"/>
</dbReference>
<dbReference type="SUPFAM" id="SSF53187">
    <property type="entry name" value="Zn-dependent exopeptidases"/>
    <property type="match status" value="1"/>
</dbReference>
<feature type="chain" id="PRO_5029628540" evidence="1">
    <location>
        <begin position="22"/>
        <end position="552"/>
    </location>
</feature>
<dbReference type="GO" id="GO:0006508">
    <property type="term" value="P:proteolysis"/>
    <property type="evidence" value="ECO:0007669"/>
    <property type="project" value="InterPro"/>
</dbReference>
<evidence type="ECO:0000313" key="5">
    <source>
        <dbReference type="Proteomes" id="UP000451233"/>
    </source>
</evidence>
<dbReference type="InterPro" id="IPR046450">
    <property type="entry name" value="PA_dom_sf"/>
</dbReference>
<dbReference type="Proteomes" id="UP000451233">
    <property type="component" value="Unassembled WGS sequence"/>
</dbReference>
<organism evidence="4 5">
    <name type="scientific">Hufsiella ginkgonis</name>
    <dbReference type="NCBI Taxonomy" id="2695274"/>
    <lineage>
        <taxon>Bacteria</taxon>
        <taxon>Pseudomonadati</taxon>
        <taxon>Bacteroidota</taxon>
        <taxon>Sphingobacteriia</taxon>
        <taxon>Sphingobacteriales</taxon>
        <taxon>Sphingobacteriaceae</taxon>
        <taxon>Hufsiella</taxon>
    </lineage>
</organism>
<dbReference type="GO" id="GO:0008235">
    <property type="term" value="F:metalloexopeptidase activity"/>
    <property type="evidence" value="ECO:0007669"/>
    <property type="project" value="InterPro"/>
</dbReference>
<evidence type="ECO:0000256" key="1">
    <source>
        <dbReference type="SAM" id="SignalP"/>
    </source>
</evidence>
<evidence type="ECO:0000259" key="2">
    <source>
        <dbReference type="Pfam" id="PF02225"/>
    </source>
</evidence>